<evidence type="ECO:0000313" key="2">
    <source>
        <dbReference type="EMBL" id="OHS99791.1"/>
    </source>
</evidence>
<keyword evidence="1" id="KW-0812">Transmembrane</keyword>
<organism evidence="2 3">
    <name type="scientific">Tritrichomonas foetus</name>
    <dbReference type="NCBI Taxonomy" id="1144522"/>
    <lineage>
        <taxon>Eukaryota</taxon>
        <taxon>Metamonada</taxon>
        <taxon>Parabasalia</taxon>
        <taxon>Tritrichomonadida</taxon>
        <taxon>Tritrichomonadidae</taxon>
        <taxon>Tritrichomonas</taxon>
    </lineage>
</organism>
<keyword evidence="3" id="KW-1185">Reference proteome</keyword>
<reference evidence="2" key="1">
    <citation type="submission" date="2016-10" db="EMBL/GenBank/DDBJ databases">
        <authorList>
            <person name="Benchimol M."/>
            <person name="Almeida L.G."/>
            <person name="Vasconcelos A.T."/>
            <person name="Perreira-Neves A."/>
            <person name="Rosa I.A."/>
            <person name="Tasca T."/>
            <person name="Bogo M.R."/>
            <person name="de Souza W."/>
        </authorList>
    </citation>
    <scope>NUCLEOTIDE SEQUENCE [LARGE SCALE GENOMIC DNA]</scope>
    <source>
        <strain evidence="2">K</strain>
    </source>
</reference>
<gene>
    <name evidence="2" type="ORF">TRFO_33716</name>
</gene>
<sequence>MNIKNSKKQKSHENSEKLYYIFVLELHFLVFHLLFVEFEKRKIIISSFFVKSRKFIELISFQSYHENKIQLNEIEKNIFDL</sequence>
<comment type="caution">
    <text evidence="2">The sequence shown here is derived from an EMBL/GenBank/DDBJ whole genome shotgun (WGS) entry which is preliminary data.</text>
</comment>
<dbReference type="RefSeq" id="XP_068352928.1">
    <property type="nucleotide sequence ID" value="XM_068509236.1"/>
</dbReference>
<dbReference type="Proteomes" id="UP000179807">
    <property type="component" value="Unassembled WGS sequence"/>
</dbReference>
<evidence type="ECO:0000313" key="3">
    <source>
        <dbReference type="Proteomes" id="UP000179807"/>
    </source>
</evidence>
<protein>
    <submittedName>
        <fullName evidence="2">Uncharacterized protein</fullName>
    </submittedName>
</protein>
<dbReference type="VEuPathDB" id="TrichDB:TRFO_33716"/>
<name>A0A1J4JMY2_9EUKA</name>
<dbReference type="AlphaFoldDB" id="A0A1J4JMY2"/>
<accession>A0A1J4JMY2</accession>
<dbReference type="EMBL" id="MLAK01000987">
    <property type="protein sequence ID" value="OHS99791.1"/>
    <property type="molecule type" value="Genomic_DNA"/>
</dbReference>
<evidence type="ECO:0000256" key="1">
    <source>
        <dbReference type="SAM" id="Phobius"/>
    </source>
</evidence>
<dbReference type="GeneID" id="94843940"/>
<feature type="transmembrane region" description="Helical" evidence="1">
    <location>
        <begin position="18"/>
        <end position="36"/>
    </location>
</feature>
<keyword evidence="1" id="KW-1133">Transmembrane helix</keyword>
<proteinExistence type="predicted"/>
<keyword evidence="1" id="KW-0472">Membrane</keyword>